<sequence length="104" mass="12157">MDLDGFRVELETRLLTEKEYIAQELSSISDYQERLGLLTKFNEKYREVIKRLAQENGIDLTASYQSENSSNSENLSYEQIILGKTMNIYDKFVEELYVEITSVN</sequence>
<keyword evidence="2" id="KW-1185">Reference proteome</keyword>
<proteinExistence type="predicted"/>
<protein>
    <submittedName>
        <fullName evidence="1">Uncharacterized protein</fullName>
    </submittedName>
</protein>
<name>A0ABT3HQ94_9FLAO</name>
<dbReference type="Proteomes" id="UP001163719">
    <property type="component" value="Unassembled WGS sequence"/>
</dbReference>
<gene>
    <name evidence="1" type="ORF">OH806_11850</name>
</gene>
<comment type="caution">
    <text evidence="1">The sequence shown here is derived from an EMBL/GenBank/DDBJ whole genome shotgun (WGS) entry which is preliminary data.</text>
</comment>
<evidence type="ECO:0000313" key="2">
    <source>
        <dbReference type="Proteomes" id="UP001163719"/>
    </source>
</evidence>
<reference evidence="1" key="1">
    <citation type="submission" date="2022-10" db="EMBL/GenBank/DDBJ databases">
        <title>Chryseobacterium babae sp. nov. isolated from the gut of the beetle Oryctes rhinoceros, and Chryseobacterium kimseyorum sp. nov., isolated from a stick insect rearing cage.</title>
        <authorList>
            <person name="Shelomi M."/>
            <person name="Han C.-J."/>
            <person name="Chen W.-M."/>
            <person name="Chen H.-K."/>
            <person name="Liaw S.-J."/>
            <person name="Muhle E."/>
            <person name="Clermont D."/>
        </authorList>
    </citation>
    <scope>NUCLEOTIDE SEQUENCE</scope>
    <source>
        <strain evidence="1">WLa1L2M3</strain>
    </source>
</reference>
<dbReference type="EMBL" id="JAPDHV010000005">
    <property type="protein sequence ID" value="MCW3161958.1"/>
    <property type="molecule type" value="Genomic_DNA"/>
</dbReference>
<dbReference type="RefSeq" id="WP_264743899.1">
    <property type="nucleotide sequence ID" value="NZ_JAPDHV010000005.1"/>
</dbReference>
<organism evidence="1 2">
    <name type="scientific">Chryseobacterium oryctis</name>
    <dbReference type="NCBI Taxonomy" id="2952618"/>
    <lineage>
        <taxon>Bacteria</taxon>
        <taxon>Pseudomonadati</taxon>
        <taxon>Bacteroidota</taxon>
        <taxon>Flavobacteriia</taxon>
        <taxon>Flavobacteriales</taxon>
        <taxon>Weeksellaceae</taxon>
        <taxon>Chryseobacterium group</taxon>
        <taxon>Chryseobacterium</taxon>
    </lineage>
</organism>
<accession>A0ABT3HQ94</accession>
<evidence type="ECO:0000313" key="1">
    <source>
        <dbReference type="EMBL" id="MCW3161958.1"/>
    </source>
</evidence>